<accession>A0A0A9YEP3</accession>
<reference evidence="1" key="2">
    <citation type="submission" date="2014-07" db="EMBL/GenBank/DDBJ databases">
        <authorList>
            <person name="Hull J."/>
        </authorList>
    </citation>
    <scope>NUCLEOTIDE SEQUENCE</scope>
</reference>
<sequence length="104" mass="12199">MARDLGVSLDEKLSFSFHMDLVSSRAMRALGYLKRHTRDFSNIQALVLLYEALVLPILEYASVVWAPHYSCHIAQLERVQHKFLRYVAFKLHIPSCRVDYRSCW</sequence>
<gene>
    <name evidence="1" type="ORF">CM83_47013</name>
</gene>
<name>A0A0A9YEP3_LYGHE</name>
<dbReference type="EMBL" id="GBHO01015609">
    <property type="protein sequence ID" value="JAG27995.1"/>
    <property type="molecule type" value="Transcribed_RNA"/>
</dbReference>
<proteinExistence type="predicted"/>
<evidence type="ECO:0008006" key="2">
    <source>
        <dbReference type="Google" id="ProtNLM"/>
    </source>
</evidence>
<dbReference type="PANTHER" id="PTHR33332">
    <property type="entry name" value="REVERSE TRANSCRIPTASE DOMAIN-CONTAINING PROTEIN"/>
    <property type="match status" value="1"/>
</dbReference>
<evidence type="ECO:0000313" key="1">
    <source>
        <dbReference type="EMBL" id="JAG27995.1"/>
    </source>
</evidence>
<reference evidence="1" key="1">
    <citation type="journal article" date="2014" name="PLoS ONE">
        <title>Transcriptome-Based Identification of ABC Transporters in the Western Tarnished Plant Bug Lygus hesperus.</title>
        <authorList>
            <person name="Hull J.J."/>
            <person name="Chaney K."/>
            <person name="Geib S.M."/>
            <person name="Fabrick J.A."/>
            <person name="Brent C.S."/>
            <person name="Walsh D."/>
            <person name="Lavine L.C."/>
        </authorList>
    </citation>
    <scope>NUCLEOTIDE SEQUENCE</scope>
</reference>
<protein>
    <recommendedName>
        <fullName evidence="2">RNA-directed DNA polymerase from mobile element jockey</fullName>
    </recommendedName>
</protein>
<dbReference type="AlphaFoldDB" id="A0A0A9YEP3"/>
<organism evidence="1">
    <name type="scientific">Lygus hesperus</name>
    <name type="common">Western plant bug</name>
    <dbReference type="NCBI Taxonomy" id="30085"/>
    <lineage>
        <taxon>Eukaryota</taxon>
        <taxon>Metazoa</taxon>
        <taxon>Ecdysozoa</taxon>
        <taxon>Arthropoda</taxon>
        <taxon>Hexapoda</taxon>
        <taxon>Insecta</taxon>
        <taxon>Pterygota</taxon>
        <taxon>Neoptera</taxon>
        <taxon>Paraneoptera</taxon>
        <taxon>Hemiptera</taxon>
        <taxon>Heteroptera</taxon>
        <taxon>Panheteroptera</taxon>
        <taxon>Cimicomorpha</taxon>
        <taxon>Miridae</taxon>
        <taxon>Mirini</taxon>
        <taxon>Lygus</taxon>
    </lineage>
</organism>